<dbReference type="STRING" id="1003195.SCATT_08390"/>
<dbReference type="Proteomes" id="UP000007842">
    <property type="component" value="Chromosome"/>
</dbReference>
<evidence type="ECO:0000313" key="3">
    <source>
        <dbReference type="Proteomes" id="UP000007842"/>
    </source>
</evidence>
<accession>G8WZ24</accession>
<feature type="region of interest" description="Disordered" evidence="1">
    <location>
        <begin position="84"/>
        <end position="111"/>
    </location>
</feature>
<organism evidence="2 3">
    <name type="scientific">Streptantibioticus cattleyicolor (strain ATCC 35852 / DSM 46488 / JCM 4925 / NBRC 14057 / NRRL 8057)</name>
    <name type="common">Streptomyces cattleya</name>
    <dbReference type="NCBI Taxonomy" id="1003195"/>
    <lineage>
        <taxon>Bacteria</taxon>
        <taxon>Bacillati</taxon>
        <taxon>Actinomycetota</taxon>
        <taxon>Actinomycetes</taxon>
        <taxon>Kitasatosporales</taxon>
        <taxon>Streptomycetaceae</taxon>
        <taxon>Streptantibioticus</taxon>
    </lineage>
</organism>
<dbReference type="AlphaFoldDB" id="F8JW42"/>
<dbReference type="KEGG" id="sct:SCAT_0841"/>
<accession>F8JW42</accession>
<dbReference type="PATRIC" id="fig|1003195.11.peg.2431"/>
<gene>
    <name evidence="2" type="ordered locus">SCATT_08390</name>
</gene>
<dbReference type="HOGENOM" id="CLU_167637_0_0_11"/>
<evidence type="ECO:0000313" key="2">
    <source>
        <dbReference type="EMBL" id="AEW93210.1"/>
    </source>
</evidence>
<dbReference type="eggNOG" id="ENOG50309F4">
    <property type="taxonomic scope" value="Bacteria"/>
</dbReference>
<keyword evidence="3" id="KW-1185">Reference proteome</keyword>
<dbReference type="RefSeq" id="WP_014141611.1">
    <property type="nucleotide sequence ID" value="NC_016111.1"/>
</dbReference>
<reference evidence="3" key="1">
    <citation type="submission" date="2011-12" db="EMBL/GenBank/DDBJ databases">
        <title>Complete genome sequence of Streptomyces cattleya strain DSM 46488.</title>
        <authorList>
            <person name="Ou H.-Y."/>
            <person name="Li P."/>
            <person name="Zhao C."/>
            <person name="O'Hagan D."/>
            <person name="Deng Z."/>
        </authorList>
    </citation>
    <scope>NUCLEOTIDE SEQUENCE [LARGE SCALE GENOMIC DNA]</scope>
    <source>
        <strain evidence="3">ATCC 35852 / DSM 46488 / JCM 4925 / NBRC 14057 / NRRL 8057</strain>
    </source>
</reference>
<dbReference type="KEGG" id="scy:SCATT_08390"/>
<proteinExistence type="predicted"/>
<protein>
    <submittedName>
        <fullName evidence="2">Uncharacterized protein</fullName>
    </submittedName>
</protein>
<name>F8JW42_STREN</name>
<dbReference type="OrthoDB" id="4243081at2"/>
<dbReference type="EMBL" id="CP003219">
    <property type="protein sequence ID" value="AEW93210.1"/>
    <property type="molecule type" value="Genomic_DNA"/>
</dbReference>
<sequence length="111" mass="11906">MTDFADEARSRAAHLLRMANTTDERIRTQIIDYVDSTPEPPPMGPYGIETTGCPRCRRTMWRQQDPRGPLWVCASCGCVTAEPQAAGDAGSDGTAPPSALRHDVPVAGGHG</sequence>
<evidence type="ECO:0000256" key="1">
    <source>
        <dbReference type="SAM" id="MobiDB-lite"/>
    </source>
</evidence>